<accession>A0A9P7D1J5</accession>
<dbReference type="AlphaFoldDB" id="A0A9P7D1J5"/>
<dbReference type="EMBL" id="JABBWD010000024">
    <property type="protein sequence ID" value="KAG1776790.1"/>
    <property type="molecule type" value="Genomic_DNA"/>
</dbReference>
<organism evidence="3 4">
    <name type="scientific">Suillus placidus</name>
    <dbReference type="NCBI Taxonomy" id="48579"/>
    <lineage>
        <taxon>Eukaryota</taxon>
        <taxon>Fungi</taxon>
        <taxon>Dikarya</taxon>
        <taxon>Basidiomycota</taxon>
        <taxon>Agaricomycotina</taxon>
        <taxon>Agaricomycetes</taxon>
        <taxon>Agaricomycetidae</taxon>
        <taxon>Boletales</taxon>
        <taxon>Suillineae</taxon>
        <taxon>Suillaceae</taxon>
        <taxon>Suillus</taxon>
    </lineage>
</organism>
<evidence type="ECO:0000313" key="3">
    <source>
        <dbReference type="EMBL" id="KAG1776790.1"/>
    </source>
</evidence>
<gene>
    <name evidence="3" type="ORF">EV702DRAFT_923358</name>
    <name evidence="2" type="ORF">EV702DRAFT_924672</name>
</gene>
<evidence type="ECO:0000313" key="4">
    <source>
        <dbReference type="Proteomes" id="UP000714275"/>
    </source>
</evidence>
<feature type="non-terminal residue" evidence="3">
    <location>
        <position position="121"/>
    </location>
</feature>
<comment type="caution">
    <text evidence="3">The sequence shown here is derived from an EMBL/GenBank/DDBJ whole genome shotgun (WGS) entry which is preliminary data.</text>
</comment>
<feature type="compositionally biased region" description="Polar residues" evidence="1">
    <location>
        <begin position="1"/>
        <end position="15"/>
    </location>
</feature>
<reference evidence="3" key="1">
    <citation type="journal article" date="2020" name="New Phytol.">
        <title>Comparative genomics reveals dynamic genome evolution in host specialist ectomycorrhizal fungi.</title>
        <authorList>
            <person name="Lofgren L.A."/>
            <person name="Nguyen N.H."/>
            <person name="Vilgalys R."/>
            <person name="Ruytinx J."/>
            <person name="Liao H.L."/>
            <person name="Branco S."/>
            <person name="Kuo A."/>
            <person name="LaButti K."/>
            <person name="Lipzen A."/>
            <person name="Andreopoulos W."/>
            <person name="Pangilinan J."/>
            <person name="Riley R."/>
            <person name="Hundley H."/>
            <person name="Na H."/>
            <person name="Barry K."/>
            <person name="Grigoriev I.V."/>
            <person name="Stajich J.E."/>
            <person name="Kennedy P.G."/>
        </authorList>
    </citation>
    <scope>NUCLEOTIDE SEQUENCE</scope>
    <source>
        <strain evidence="3">DOB743</strain>
    </source>
</reference>
<protein>
    <submittedName>
        <fullName evidence="3">Uncharacterized protein</fullName>
    </submittedName>
</protein>
<dbReference type="EMBL" id="JABBWD010000024">
    <property type="protein sequence ID" value="KAG1776789.1"/>
    <property type="molecule type" value="Genomic_DNA"/>
</dbReference>
<proteinExistence type="predicted"/>
<dbReference type="Proteomes" id="UP000714275">
    <property type="component" value="Unassembled WGS sequence"/>
</dbReference>
<sequence>RGGNNDQRNCNSRSRSPARRSDNQRNRPTSPDKTHDRQQRQGGFSRGAGTRGRSACALCLGRFAHDIQRCESRNMWDGTNTHCHRADDGHLINPQGLPICYKWQRPGSCQIPNHEAPHECS</sequence>
<keyword evidence="4" id="KW-1185">Reference proteome</keyword>
<feature type="non-terminal residue" evidence="3">
    <location>
        <position position="1"/>
    </location>
</feature>
<evidence type="ECO:0000256" key="1">
    <source>
        <dbReference type="SAM" id="MobiDB-lite"/>
    </source>
</evidence>
<feature type="compositionally biased region" description="Basic and acidic residues" evidence="1">
    <location>
        <begin position="19"/>
        <end position="39"/>
    </location>
</feature>
<feature type="region of interest" description="Disordered" evidence="1">
    <location>
        <begin position="1"/>
        <end position="52"/>
    </location>
</feature>
<dbReference type="OrthoDB" id="2158839at2759"/>
<name>A0A9P7D1J5_9AGAM</name>
<evidence type="ECO:0000313" key="2">
    <source>
        <dbReference type="EMBL" id="KAG1776789.1"/>
    </source>
</evidence>